<protein>
    <submittedName>
        <fullName evidence="1">Uncharacterized protein</fullName>
    </submittedName>
</protein>
<proteinExistence type="predicted"/>
<comment type="caution">
    <text evidence="1">The sequence shown here is derived from an EMBL/GenBank/DDBJ whole genome shotgun (WGS) entry which is preliminary data.</text>
</comment>
<sequence>MIEITPVPSDVPYESALSLYCEACRWGTPKVSLTKENGEMTYGNT</sequence>
<dbReference type="RefSeq" id="WP_283766064.1">
    <property type="nucleotide sequence ID" value="NZ_JAQOSO010000028.1"/>
</dbReference>
<dbReference type="Proteomes" id="UP001235849">
    <property type="component" value="Unassembled WGS sequence"/>
</dbReference>
<gene>
    <name evidence="1" type="ORF">PMG25_06365</name>
</gene>
<reference evidence="1 2" key="1">
    <citation type="submission" date="2023-01" db="EMBL/GenBank/DDBJ databases">
        <title>Novel diversity within Roseofilum (Cyanobacteria; Desertifilaceae) from marine benthic mats with descriptions of four novel species.</title>
        <authorList>
            <person name="Wang Y."/>
            <person name="Berthold D.E."/>
            <person name="Hu J."/>
            <person name="Lefler F.W."/>
            <person name="Laughinghouse H.D. IV."/>
        </authorList>
    </citation>
    <scope>NUCLEOTIDE SEQUENCE [LARGE SCALE GENOMIC DNA]</scope>
    <source>
        <strain evidence="1 2">BLCC-M114</strain>
    </source>
</reference>
<accession>A0ABT7B3F2</accession>
<name>A0ABT7B3F2_9CYAN</name>
<keyword evidence="2" id="KW-1185">Reference proteome</keyword>
<evidence type="ECO:0000313" key="2">
    <source>
        <dbReference type="Proteomes" id="UP001235849"/>
    </source>
</evidence>
<evidence type="ECO:0000313" key="1">
    <source>
        <dbReference type="EMBL" id="MDJ1173713.1"/>
    </source>
</evidence>
<organism evidence="1 2">
    <name type="scientific">Roseofilum capinflatum BLCC-M114</name>
    <dbReference type="NCBI Taxonomy" id="3022440"/>
    <lineage>
        <taxon>Bacteria</taxon>
        <taxon>Bacillati</taxon>
        <taxon>Cyanobacteriota</taxon>
        <taxon>Cyanophyceae</taxon>
        <taxon>Desertifilales</taxon>
        <taxon>Desertifilaceae</taxon>
        <taxon>Roseofilum</taxon>
        <taxon>Roseofilum capinflatum</taxon>
    </lineage>
</organism>
<dbReference type="EMBL" id="JAQOSO010000028">
    <property type="protein sequence ID" value="MDJ1173713.1"/>
    <property type="molecule type" value="Genomic_DNA"/>
</dbReference>